<keyword evidence="2" id="KW-0812">Transmembrane</keyword>
<dbReference type="AlphaFoldDB" id="F8P191"/>
<evidence type="ECO:0000256" key="1">
    <source>
        <dbReference type="SAM" id="MobiDB-lite"/>
    </source>
</evidence>
<feature type="transmembrane region" description="Helical" evidence="2">
    <location>
        <begin position="137"/>
        <end position="159"/>
    </location>
</feature>
<dbReference type="EMBL" id="GL945436">
    <property type="protein sequence ID" value="EGO22922.1"/>
    <property type="molecule type" value="Genomic_DNA"/>
</dbReference>
<accession>F8P191</accession>
<feature type="compositionally biased region" description="Polar residues" evidence="1">
    <location>
        <begin position="234"/>
        <end position="252"/>
    </location>
</feature>
<dbReference type="HOGENOM" id="CLU_1103341_0_0_1"/>
<keyword evidence="2" id="KW-1133">Transmembrane helix</keyword>
<evidence type="ECO:0000256" key="2">
    <source>
        <dbReference type="SAM" id="Phobius"/>
    </source>
</evidence>
<protein>
    <submittedName>
        <fullName evidence="3">Uncharacterized protein</fullName>
    </submittedName>
</protein>
<dbReference type="GeneID" id="18815237"/>
<feature type="region of interest" description="Disordered" evidence="1">
    <location>
        <begin position="230"/>
        <end position="252"/>
    </location>
</feature>
<keyword evidence="2" id="KW-0472">Membrane</keyword>
<dbReference type="KEGG" id="sla:SERLADRAFT_439696"/>
<dbReference type="RefSeq" id="XP_007320162.1">
    <property type="nucleotide sequence ID" value="XM_007320100.1"/>
</dbReference>
<evidence type="ECO:0000313" key="3">
    <source>
        <dbReference type="EMBL" id="EGO22922.1"/>
    </source>
</evidence>
<sequence>MPGPNSPHSPPPTLSFNAISSNMTAVCTPINISWAYTGPPANISLSAARLKLSYSDKHIIPNVQTSMNLSTVNASSFSFLWTPTRALPGSYFIQGSTPTLNSSSNVFHVDASCLAKHSAPANISSPSIHHPSNTSAIVGYSLGGVAVVMIAIVAILYLLRFRRRSSSPFGLDSSRSRDASPSESSATEQPSALPLYTSREEYLSRHASIAKLSPFWISMAPSYTSQKEPLAHSASISGSKPSDVSPPTYSSP</sequence>
<reference evidence="3" key="1">
    <citation type="submission" date="2011-04" db="EMBL/GenBank/DDBJ databases">
        <title>Evolution of plant cell wall degrading machinery underlies the functional diversity of forest fungi.</title>
        <authorList>
            <consortium name="US DOE Joint Genome Institute (JGI-PGF)"/>
            <person name="Eastwood D.C."/>
            <person name="Floudas D."/>
            <person name="Binder M."/>
            <person name="Majcherczyk A."/>
            <person name="Schneider P."/>
            <person name="Aerts A."/>
            <person name="Asiegbu F.O."/>
            <person name="Baker S.E."/>
            <person name="Barry K."/>
            <person name="Bendiksby M."/>
            <person name="Blumentritt M."/>
            <person name="Coutinho P.M."/>
            <person name="Cullen D."/>
            <person name="Cullen D."/>
            <person name="Gathman A."/>
            <person name="Goodell B."/>
            <person name="Henrissat B."/>
            <person name="Ihrmark K."/>
            <person name="Kauserud H."/>
            <person name="Kohler A."/>
            <person name="LaButti K."/>
            <person name="Lapidus A."/>
            <person name="Lavin J.L."/>
            <person name="Lee Y.-H."/>
            <person name="Lindquist E."/>
            <person name="Lilly W."/>
            <person name="Lucas S."/>
            <person name="Morin E."/>
            <person name="Murat C."/>
            <person name="Oguiza J.A."/>
            <person name="Park J."/>
            <person name="Pisabarro A.G."/>
            <person name="Riley R."/>
            <person name="Rosling A."/>
            <person name="Salamov A."/>
            <person name="Schmidt O."/>
            <person name="Schmutz J."/>
            <person name="Skrede I."/>
            <person name="Stenlid J."/>
            <person name="Wiebenga A."/>
            <person name="Xie X."/>
            <person name="Kues U."/>
            <person name="Hibbett D.S."/>
            <person name="Hoffmeister D."/>
            <person name="Hogberg N."/>
            <person name="Martin F."/>
            <person name="Grigoriev I.V."/>
            <person name="Watkinson S.C."/>
        </authorList>
    </citation>
    <scope>NUCLEOTIDE SEQUENCE</scope>
    <source>
        <strain evidence="3">S7.9</strain>
    </source>
</reference>
<organism>
    <name type="scientific">Serpula lacrymans var. lacrymans (strain S7.9)</name>
    <name type="common">Dry rot fungus</name>
    <dbReference type="NCBI Taxonomy" id="578457"/>
    <lineage>
        <taxon>Eukaryota</taxon>
        <taxon>Fungi</taxon>
        <taxon>Dikarya</taxon>
        <taxon>Basidiomycota</taxon>
        <taxon>Agaricomycotina</taxon>
        <taxon>Agaricomycetes</taxon>
        <taxon>Agaricomycetidae</taxon>
        <taxon>Boletales</taxon>
        <taxon>Coniophorineae</taxon>
        <taxon>Serpulaceae</taxon>
        <taxon>Serpula</taxon>
    </lineage>
</organism>
<proteinExistence type="predicted"/>
<gene>
    <name evidence="3" type="ORF">SERLADRAFT_439696</name>
</gene>
<name>F8P191_SERL9</name>
<dbReference type="Proteomes" id="UP000008064">
    <property type="component" value="Unassembled WGS sequence"/>
</dbReference>
<feature type="region of interest" description="Disordered" evidence="1">
    <location>
        <begin position="167"/>
        <end position="191"/>
    </location>
</feature>